<evidence type="ECO:0000313" key="1">
    <source>
        <dbReference type="EMBL" id="MCL6699759.1"/>
    </source>
</evidence>
<keyword evidence="2" id="KW-1185">Reference proteome</keyword>
<protein>
    <submittedName>
        <fullName evidence="1">DUF192 domain-containing protein</fullName>
    </submittedName>
</protein>
<proteinExistence type="predicted"/>
<accession>A0ABT0RXL9</accession>
<comment type="caution">
    <text evidence="1">The sequence shown here is derived from an EMBL/GenBank/DDBJ whole genome shotgun (WGS) entry which is preliminary data.</text>
</comment>
<dbReference type="PANTHER" id="PTHR37953">
    <property type="entry name" value="UPF0127 PROTEIN MJ1496"/>
    <property type="match status" value="1"/>
</dbReference>
<dbReference type="Proteomes" id="UP001203410">
    <property type="component" value="Unassembled WGS sequence"/>
</dbReference>
<sequence length="145" mass="15446">MVASLAACQPSASNAVEVSQSPAGLEQVPLTVTSSTGKHRFTVEVAKTSEEQAMGLMYRNKLAPDRGMIFPFDPPRDASFWMRNTLIPLDMIFVRADGSIANIAANTVPYSEEPVPSDGPVAAVLEIAGGRSAELGIKPGDKVEW</sequence>
<dbReference type="InterPro" id="IPR038695">
    <property type="entry name" value="Saro_0823-like_sf"/>
</dbReference>
<gene>
    <name evidence="1" type="ORF">LZ496_13325</name>
</gene>
<evidence type="ECO:0000313" key="2">
    <source>
        <dbReference type="Proteomes" id="UP001203410"/>
    </source>
</evidence>
<organism evidence="1 2">
    <name type="scientific">Sphingomonas caseinilyticus</name>
    <dbReference type="NCBI Taxonomy" id="2908205"/>
    <lineage>
        <taxon>Bacteria</taxon>
        <taxon>Pseudomonadati</taxon>
        <taxon>Pseudomonadota</taxon>
        <taxon>Alphaproteobacteria</taxon>
        <taxon>Sphingomonadales</taxon>
        <taxon>Sphingomonadaceae</taxon>
        <taxon>Sphingomonas</taxon>
    </lineage>
</organism>
<name>A0ABT0RXL9_9SPHN</name>
<reference evidence="1 2" key="1">
    <citation type="submission" date="2022-05" db="EMBL/GenBank/DDBJ databases">
        <authorList>
            <person name="Jo J.-H."/>
            <person name="Im W.-T."/>
        </authorList>
    </citation>
    <scope>NUCLEOTIDE SEQUENCE [LARGE SCALE GENOMIC DNA]</scope>
    <source>
        <strain evidence="1 2">NSE70-1</strain>
    </source>
</reference>
<dbReference type="PANTHER" id="PTHR37953:SF1">
    <property type="entry name" value="UPF0127 PROTEIN MJ1496"/>
    <property type="match status" value="1"/>
</dbReference>
<dbReference type="EMBL" id="JAMGBA010000004">
    <property type="protein sequence ID" value="MCL6699759.1"/>
    <property type="molecule type" value="Genomic_DNA"/>
</dbReference>
<dbReference type="Pfam" id="PF02643">
    <property type="entry name" value="DUF192"/>
    <property type="match status" value="1"/>
</dbReference>
<dbReference type="InterPro" id="IPR003795">
    <property type="entry name" value="DUF192"/>
</dbReference>
<dbReference type="Gene3D" id="2.60.120.1140">
    <property type="entry name" value="Protein of unknown function DUF192"/>
    <property type="match status" value="1"/>
</dbReference>